<reference evidence="3 4" key="1">
    <citation type="journal article" date="2015" name="Nature">
        <title>rRNA introns, odd ribosomes, and small enigmatic genomes across a large radiation of phyla.</title>
        <authorList>
            <person name="Brown C.T."/>
            <person name="Hug L.A."/>
            <person name="Thomas B.C."/>
            <person name="Sharon I."/>
            <person name="Castelle C.J."/>
            <person name="Singh A."/>
            <person name="Wilkins M.J."/>
            <person name="Williams K.H."/>
            <person name="Banfield J.F."/>
        </authorList>
    </citation>
    <scope>NUCLEOTIDE SEQUENCE [LARGE SCALE GENOMIC DNA]</scope>
</reference>
<sequence>MIKTFKNSYGQKKIYASILMVVFALSALLYPGSAAAANPISWVMDAVGSAALDATKGAILSSLYTFLQLIGRMLSFFIGLMHSVATIAVYPKTGVPVVEEMWKIFRDMANMIFILALIVMAFSTIFDLGSRFGAFKGTDWKSMLAKLLIAAVLINFSMTLGVVVIDIVQVPTNMLLTSMGDISGRLGGGLNVQGMLAYSGTGGSATITETADVTTAAIVSVVFMIILLGSFFMSILTATLFMIMRIPIIWMLLMFSPLIWIANIFPSTRKSFSEWWTKFLGWVLFLPYYLFFVYLALFVLSKQDSIWTSALQKAQTADYGLNTGNPGITVQVVFFYIIVNTILVGGTKLAMSSAQASATGVNKTLGKLTGDMLLSNTPWLGGYYKGGKTAIEARKKQFQQQGFQNKYLNKVYGGEAADKDRQAKMGQLFGVRGADLARQKVFTESAGKEFDLIKNDFDIGKIDIAKVKAGASGDAADPKVFAYRKMLAKLGELGDTQFEETIKAMSTVNNPYAAQDLIKTAQESEFAGIKAKTIHALAVNNDVARPARKELLKHMQGNAKVAKELTAAEYEEAIKMLGGDKSFEGSKFAKELGKFRPDLTYARQQTIRTADPAKMAEAMKDYRTKKGLAPTAPVTPADLEQDHYEAYIDKTEIKSVAELAYDGIWSEPSFQEALKEKLEAIPEPRKPASIRTDKEFQKTQVWQDWNSEYRQRARERNALVKNIKNTPESAQKLTVLRTAGLIT</sequence>
<feature type="transmembrane region" description="Helical" evidence="1">
    <location>
        <begin position="279"/>
        <end position="300"/>
    </location>
</feature>
<keyword evidence="2" id="KW-0732">Signal</keyword>
<evidence type="ECO:0000256" key="1">
    <source>
        <dbReference type="SAM" id="Phobius"/>
    </source>
</evidence>
<evidence type="ECO:0000256" key="2">
    <source>
        <dbReference type="SAM" id="SignalP"/>
    </source>
</evidence>
<dbReference type="AlphaFoldDB" id="A0A0G0T0L7"/>
<feature type="signal peptide" evidence="2">
    <location>
        <begin position="1"/>
        <end position="36"/>
    </location>
</feature>
<dbReference type="Proteomes" id="UP000034072">
    <property type="component" value="Unassembled WGS sequence"/>
</dbReference>
<feature type="transmembrane region" description="Helical" evidence="1">
    <location>
        <begin position="111"/>
        <end position="135"/>
    </location>
</feature>
<dbReference type="EMBL" id="LBXZ01000006">
    <property type="protein sequence ID" value="KKR40650.1"/>
    <property type="molecule type" value="Genomic_DNA"/>
</dbReference>
<gene>
    <name evidence="3" type="ORF">UT75_C0006G0029</name>
</gene>
<feature type="transmembrane region" description="Helical" evidence="1">
    <location>
        <begin position="147"/>
        <end position="168"/>
    </location>
</feature>
<proteinExistence type="predicted"/>
<accession>A0A0G0T0L7</accession>
<protein>
    <submittedName>
        <fullName evidence="3">Uncharacterized protein</fullName>
    </submittedName>
</protein>
<organism evidence="3 4">
    <name type="scientific">Candidatus Yanofskybacteria bacterium GW2011_GWE2_40_11</name>
    <dbReference type="NCBI Taxonomy" id="1619033"/>
    <lineage>
        <taxon>Bacteria</taxon>
        <taxon>Candidatus Yanofskyibacteriota</taxon>
    </lineage>
</organism>
<comment type="caution">
    <text evidence="3">The sequence shown here is derived from an EMBL/GenBank/DDBJ whole genome shotgun (WGS) entry which is preliminary data.</text>
</comment>
<feature type="transmembrane region" description="Helical" evidence="1">
    <location>
        <begin position="216"/>
        <end position="241"/>
    </location>
</feature>
<feature type="transmembrane region" description="Helical" evidence="1">
    <location>
        <begin position="248"/>
        <end position="267"/>
    </location>
</feature>
<keyword evidence="1" id="KW-0812">Transmembrane</keyword>
<keyword evidence="1" id="KW-0472">Membrane</keyword>
<name>A0A0G0T0L7_9BACT</name>
<evidence type="ECO:0000313" key="3">
    <source>
        <dbReference type="EMBL" id="KKR40650.1"/>
    </source>
</evidence>
<keyword evidence="1" id="KW-1133">Transmembrane helix</keyword>
<evidence type="ECO:0000313" key="4">
    <source>
        <dbReference type="Proteomes" id="UP000034072"/>
    </source>
</evidence>
<feature type="chain" id="PRO_5002534520" evidence="2">
    <location>
        <begin position="37"/>
        <end position="743"/>
    </location>
</feature>